<dbReference type="Gene3D" id="2.40.50.870">
    <property type="entry name" value="Protein of unknown function (DUF3299)"/>
    <property type="match status" value="1"/>
</dbReference>
<dbReference type="AlphaFoldDB" id="A0A1M6MND0"/>
<evidence type="ECO:0000313" key="2">
    <source>
        <dbReference type="EMBL" id="SHJ84988.1"/>
    </source>
</evidence>
<dbReference type="OrthoDB" id="1348500at2"/>
<dbReference type="EMBL" id="FQYU01000010">
    <property type="protein sequence ID" value="SHJ84988.1"/>
    <property type="molecule type" value="Genomic_DNA"/>
</dbReference>
<sequence length="145" mass="16671">MKNRLFFLLLMLFSIRAMAQVDLTWKDLANISYTEKYFAAYDSNFLYPRFSDEISNLEGKEVSISGYFLDMDPNGQLFILSKNPLASCFFCGNGGPETAVELQFKTRPDFKTDDIVLITGKLKLNKDDVEHFNYILTDCSGFRIK</sequence>
<dbReference type="STRING" id="192903.SAMN04488513_11071"/>
<reference evidence="3" key="1">
    <citation type="submission" date="2016-11" db="EMBL/GenBank/DDBJ databases">
        <authorList>
            <person name="Varghese N."/>
            <person name="Submissions S."/>
        </authorList>
    </citation>
    <scope>NUCLEOTIDE SEQUENCE [LARGE SCALE GENOMIC DNA]</scope>
    <source>
        <strain evidence="3">DSM 19858</strain>
    </source>
</reference>
<keyword evidence="3" id="KW-1185">Reference proteome</keyword>
<accession>A0A1M6MND0</accession>
<organism evidence="2 3">
    <name type="scientific">Pseudozobellia thermophila</name>
    <dbReference type="NCBI Taxonomy" id="192903"/>
    <lineage>
        <taxon>Bacteria</taxon>
        <taxon>Pseudomonadati</taxon>
        <taxon>Bacteroidota</taxon>
        <taxon>Flavobacteriia</taxon>
        <taxon>Flavobacteriales</taxon>
        <taxon>Flavobacteriaceae</taxon>
        <taxon>Pseudozobellia</taxon>
    </lineage>
</organism>
<dbReference type="RefSeq" id="WP_072995254.1">
    <property type="nucleotide sequence ID" value="NZ_FQYU01000010.1"/>
</dbReference>
<evidence type="ECO:0000256" key="1">
    <source>
        <dbReference type="SAM" id="SignalP"/>
    </source>
</evidence>
<evidence type="ECO:0008006" key="4">
    <source>
        <dbReference type="Google" id="ProtNLM"/>
    </source>
</evidence>
<keyword evidence="1" id="KW-0732">Signal</keyword>
<proteinExistence type="predicted"/>
<name>A0A1M6MND0_9FLAO</name>
<evidence type="ECO:0000313" key="3">
    <source>
        <dbReference type="Proteomes" id="UP000184543"/>
    </source>
</evidence>
<feature type="signal peptide" evidence="1">
    <location>
        <begin position="1"/>
        <end position="19"/>
    </location>
</feature>
<protein>
    <recommendedName>
        <fullName evidence="4">DUF3299 domain-containing protein</fullName>
    </recommendedName>
</protein>
<feature type="chain" id="PRO_5012432303" description="DUF3299 domain-containing protein" evidence="1">
    <location>
        <begin position="20"/>
        <end position="145"/>
    </location>
</feature>
<gene>
    <name evidence="2" type="ORF">SAMN04488513_11071</name>
</gene>
<dbReference type="Proteomes" id="UP000184543">
    <property type="component" value="Unassembled WGS sequence"/>
</dbReference>